<gene>
    <name evidence="4" type="ORF">EVOR1521_LOCUS28234</name>
</gene>
<dbReference type="InterPro" id="IPR039038">
    <property type="entry name" value="ASPH"/>
</dbReference>
<dbReference type="AlphaFoldDB" id="A0AA36JIG5"/>
<accession>A0AA36JIG5</accession>
<evidence type="ECO:0000259" key="3">
    <source>
        <dbReference type="Pfam" id="PF05118"/>
    </source>
</evidence>
<sequence>MCGGTLLLMLLHSAIRNASCHSGLLCLAFHMFLGFVVASDEGHSLPSCEPYNISSADDSLKAAEQGRFLQVLRQAPREVFTLRMQEAVRRLLEQPGPSKGKKDAKSGAVLIQDAEEMAGLGDLVLGAYRQTGAPELLRTLITLRLAALEAAPSTVRMIGLADAYFDLCRHSTAAALQALSWLLAAEATGKMCNAKVILLFKQLDRGTEAEQYASECGLSAHRLHLQNPLLQTQPWWELKDRRSERAPPMYVNFYALAPHAHIIPHLGNDLRLTIHLALEVPPQNQSYIRVGDETFNYTHAGQMLVFDDAYDHEVWNQAATTRLVLGITIWHPELLRRHVMKPSFVPSGFELDGDATVLQGREKSPYVAFRDQFKAYRQNGKTVECVMRQKRLPTLLEGIYEGPEGESMLIADVEARLTQVPEGDPQDVELWKRSVAVSCFRELGFLKRGV</sequence>
<dbReference type="PANTHER" id="PTHR12366">
    <property type="entry name" value="ASPARTYL/ASPARAGINYL BETA-HYDROXYLASE"/>
    <property type="match status" value="1"/>
</dbReference>
<feature type="chain" id="PRO_5041253520" description="Aspartyl/asparaginy/proline hydroxylase domain-containing protein" evidence="2">
    <location>
        <begin position="39"/>
        <end position="450"/>
    </location>
</feature>
<keyword evidence="5" id="KW-1185">Reference proteome</keyword>
<dbReference type="GO" id="GO:0005783">
    <property type="term" value="C:endoplasmic reticulum"/>
    <property type="evidence" value="ECO:0007669"/>
    <property type="project" value="TreeGrafter"/>
</dbReference>
<protein>
    <recommendedName>
        <fullName evidence="3">Aspartyl/asparaginy/proline hydroxylase domain-containing protein</fullName>
    </recommendedName>
</protein>
<dbReference type="Gene3D" id="2.60.120.330">
    <property type="entry name" value="B-lactam Antibiotic, Isopenicillin N Synthase, Chain"/>
    <property type="match status" value="1"/>
</dbReference>
<evidence type="ECO:0000313" key="4">
    <source>
        <dbReference type="EMBL" id="CAJ1406212.1"/>
    </source>
</evidence>
<dbReference type="InterPro" id="IPR007803">
    <property type="entry name" value="Asp/Arg/Pro-Hydrxlase"/>
</dbReference>
<dbReference type="GO" id="GO:0062101">
    <property type="term" value="F:peptidyl-aspartic acid 3-dioxygenase activity"/>
    <property type="evidence" value="ECO:0007669"/>
    <property type="project" value="InterPro"/>
</dbReference>
<name>A0AA36JIG5_9DINO</name>
<feature type="domain" description="Aspartyl/asparaginy/proline hydroxylase" evidence="3">
    <location>
        <begin position="245"/>
        <end position="332"/>
    </location>
</feature>
<comment type="similarity">
    <text evidence="1">Belongs to the aspartyl/asparaginyl beta-hydroxylase family.</text>
</comment>
<evidence type="ECO:0000313" key="5">
    <source>
        <dbReference type="Proteomes" id="UP001178507"/>
    </source>
</evidence>
<keyword evidence="2" id="KW-0732">Signal</keyword>
<dbReference type="Pfam" id="PF05118">
    <property type="entry name" value="Asp_Arg_Hydrox"/>
    <property type="match status" value="1"/>
</dbReference>
<dbReference type="EMBL" id="CAUJNA010003619">
    <property type="protein sequence ID" value="CAJ1406212.1"/>
    <property type="molecule type" value="Genomic_DNA"/>
</dbReference>
<organism evidence="4 5">
    <name type="scientific">Effrenium voratum</name>
    <dbReference type="NCBI Taxonomy" id="2562239"/>
    <lineage>
        <taxon>Eukaryota</taxon>
        <taxon>Sar</taxon>
        <taxon>Alveolata</taxon>
        <taxon>Dinophyceae</taxon>
        <taxon>Suessiales</taxon>
        <taxon>Symbiodiniaceae</taxon>
        <taxon>Effrenium</taxon>
    </lineage>
</organism>
<evidence type="ECO:0000256" key="1">
    <source>
        <dbReference type="ARBA" id="ARBA00007730"/>
    </source>
</evidence>
<dbReference type="Proteomes" id="UP001178507">
    <property type="component" value="Unassembled WGS sequence"/>
</dbReference>
<comment type="caution">
    <text evidence="4">The sequence shown here is derived from an EMBL/GenBank/DDBJ whole genome shotgun (WGS) entry which is preliminary data.</text>
</comment>
<evidence type="ECO:0000256" key="2">
    <source>
        <dbReference type="SAM" id="SignalP"/>
    </source>
</evidence>
<dbReference type="PANTHER" id="PTHR12366:SF29">
    <property type="entry name" value="ASPARTYL BETA-HYDROXYLASE, ISOFORM L"/>
    <property type="match status" value="1"/>
</dbReference>
<dbReference type="InterPro" id="IPR027443">
    <property type="entry name" value="IPNS-like_sf"/>
</dbReference>
<reference evidence="4" key="1">
    <citation type="submission" date="2023-08" db="EMBL/GenBank/DDBJ databases">
        <authorList>
            <person name="Chen Y."/>
            <person name="Shah S."/>
            <person name="Dougan E. K."/>
            <person name="Thang M."/>
            <person name="Chan C."/>
        </authorList>
    </citation>
    <scope>NUCLEOTIDE SEQUENCE</scope>
</reference>
<feature type="signal peptide" evidence="2">
    <location>
        <begin position="1"/>
        <end position="38"/>
    </location>
</feature>
<proteinExistence type="inferred from homology"/>
<dbReference type="SUPFAM" id="SSF51197">
    <property type="entry name" value="Clavaminate synthase-like"/>
    <property type="match status" value="1"/>
</dbReference>